<dbReference type="Proteomes" id="UP000617951">
    <property type="component" value="Unassembled WGS sequence"/>
</dbReference>
<proteinExistence type="inferred from homology"/>
<dbReference type="EMBL" id="JACRSS010000001">
    <property type="protein sequence ID" value="MBC8537461.1"/>
    <property type="molecule type" value="Genomic_DNA"/>
</dbReference>
<organism evidence="5 6">
    <name type="scientific">Guopingia tenuis</name>
    <dbReference type="NCBI Taxonomy" id="2763656"/>
    <lineage>
        <taxon>Bacteria</taxon>
        <taxon>Bacillati</taxon>
        <taxon>Bacillota</taxon>
        <taxon>Clostridia</taxon>
        <taxon>Christensenellales</taxon>
        <taxon>Christensenellaceae</taxon>
        <taxon>Guopingia</taxon>
    </lineage>
</organism>
<evidence type="ECO:0000256" key="2">
    <source>
        <dbReference type="ARBA" id="ARBA00022801"/>
    </source>
</evidence>
<keyword evidence="2" id="KW-0378">Hydrolase</keyword>
<dbReference type="PANTHER" id="PTHR30217">
    <property type="entry name" value="PEPTIDASE U32 FAMILY"/>
    <property type="match status" value="1"/>
</dbReference>
<dbReference type="Pfam" id="PF01136">
    <property type="entry name" value="Peptidase_U32"/>
    <property type="match status" value="1"/>
</dbReference>
<evidence type="ECO:0000256" key="1">
    <source>
        <dbReference type="ARBA" id="ARBA00022670"/>
    </source>
</evidence>
<reference evidence="5" key="1">
    <citation type="submission" date="2020-08" db="EMBL/GenBank/DDBJ databases">
        <title>Genome public.</title>
        <authorList>
            <person name="Liu C."/>
            <person name="Sun Q."/>
        </authorList>
    </citation>
    <scope>NUCLEOTIDE SEQUENCE</scope>
    <source>
        <strain evidence="5">NSJ-63</strain>
    </source>
</reference>
<dbReference type="PANTHER" id="PTHR30217:SF6">
    <property type="entry name" value="TRNA HYDROXYLATION PROTEIN P"/>
    <property type="match status" value="1"/>
</dbReference>
<gene>
    <name evidence="5" type="ORF">H8693_00750</name>
</gene>
<dbReference type="GO" id="GO:0006508">
    <property type="term" value="P:proteolysis"/>
    <property type="evidence" value="ECO:0007669"/>
    <property type="project" value="UniProtKB-KW"/>
</dbReference>
<protein>
    <submittedName>
        <fullName evidence="5">U32 family peptidase</fullName>
    </submittedName>
</protein>
<dbReference type="RefSeq" id="WP_249279372.1">
    <property type="nucleotide sequence ID" value="NZ_JACRSS010000001.1"/>
</dbReference>
<dbReference type="PROSITE" id="PS01276">
    <property type="entry name" value="PEPTIDASE_U32"/>
    <property type="match status" value="1"/>
</dbReference>
<evidence type="ECO:0000256" key="3">
    <source>
        <dbReference type="ARBA" id="ARBA00038374"/>
    </source>
</evidence>
<dbReference type="InterPro" id="IPR051454">
    <property type="entry name" value="RNA/ubiquinone_mod_enzymes"/>
</dbReference>
<evidence type="ECO:0000259" key="4">
    <source>
        <dbReference type="Pfam" id="PF16325"/>
    </source>
</evidence>
<feature type="domain" description="Peptidase family U32 C-terminal" evidence="4">
    <location>
        <begin position="324"/>
        <end position="405"/>
    </location>
</feature>
<sequence length="408" mass="45355">METKRNVELLAPAGNMECLQTALYFGADAVYLAGKSYGLRAFADNFTMEELAEAVGLAHGLGRRVYVTANAISRNDELEGLASYFAQLKKIKADAVIVSDPGVLLLAREAGLEVHLSTQASTSNTKSACFWHAQGVKRIVMAREISLAEIREIREQTPNTLEIEAFIHGAMCVAYSGRCLLSSVLTGRSGNKGACAQPCRWEYAISEAGYPGQYFPILEDEKGTYILNSKDLMMIEHIPEMVQAGIDSFKIEGRMKSAYYVGCVVNAYRRAIDAYLAAPEGYMVDPALVEELRESATRQFTTGFFFGNPHEEGQDIQKSLMDRQTVFCAKVLEGRDARGYIRVEQRNKFSLGERLSVLSPRMPFCDFAVEEIRSEDGEAQESAPHPQQVLWIPCPYDLHPGDMLRRRG</sequence>
<dbReference type="InterPro" id="IPR032525">
    <property type="entry name" value="Peptidase_U32_C"/>
</dbReference>
<name>A0A926DGJ1_9FIRM</name>
<keyword evidence="1" id="KW-0645">Protease</keyword>
<dbReference type="GO" id="GO:0008233">
    <property type="term" value="F:peptidase activity"/>
    <property type="evidence" value="ECO:0007669"/>
    <property type="project" value="UniProtKB-KW"/>
</dbReference>
<dbReference type="InterPro" id="IPR001539">
    <property type="entry name" value="Peptidase_U32"/>
</dbReference>
<evidence type="ECO:0000313" key="6">
    <source>
        <dbReference type="Proteomes" id="UP000617951"/>
    </source>
</evidence>
<comment type="similarity">
    <text evidence="3">Belongs to the peptidase U32 family.</text>
</comment>
<keyword evidence="6" id="KW-1185">Reference proteome</keyword>
<dbReference type="Gene3D" id="2.40.30.10">
    <property type="entry name" value="Translation factors"/>
    <property type="match status" value="1"/>
</dbReference>
<dbReference type="AlphaFoldDB" id="A0A926DGJ1"/>
<comment type="caution">
    <text evidence="5">The sequence shown here is derived from an EMBL/GenBank/DDBJ whole genome shotgun (WGS) entry which is preliminary data.</text>
</comment>
<evidence type="ECO:0000313" key="5">
    <source>
        <dbReference type="EMBL" id="MBC8537461.1"/>
    </source>
</evidence>
<dbReference type="Pfam" id="PF16325">
    <property type="entry name" value="Peptidase_U32_C"/>
    <property type="match status" value="1"/>
</dbReference>
<accession>A0A926DGJ1</accession>